<reference evidence="1" key="1">
    <citation type="submission" date="2022-06" db="EMBL/GenBank/DDBJ databases">
        <title>Phylogenomic reconstructions and comparative analyses of Kickxellomycotina fungi.</title>
        <authorList>
            <person name="Reynolds N.K."/>
            <person name="Stajich J.E."/>
            <person name="Barry K."/>
            <person name="Grigoriev I.V."/>
            <person name="Crous P."/>
            <person name="Smith M.E."/>
        </authorList>
    </citation>
    <scope>NUCLEOTIDE SEQUENCE</scope>
    <source>
        <strain evidence="1">RSA 2271</strain>
    </source>
</reference>
<sequence>MRKSEPDANIDATQLLLTKSVTVRGVQIGSKEMLEDLVRFINKKKLRMPIDRVFNFNYKDIQHAFAYLESRKHIGKVCIRMPD</sequence>
<name>A0ACC1HHX2_9FUNG</name>
<protein>
    <submittedName>
        <fullName evidence="1">Uncharacterized protein</fullName>
    </submittedName>
</protein>
<accession>A0ACC1HHX2</accession>
<dbReference type="EMBL" id="JAMZIH010006862">
    <property type="protein sequence ID" value="KAJ1673509.1"/>
    <property type="molecule type" value="Genomic_DNA"/>
</dbReference>
<evidence type="ECO:0000313" key="2">
    <source>
        <dbReference type="Proteomes" id="UP001145114"/>
    </source>
</evidence>
<keyword evidence="2" id="KW-1185">Reference proteome</keyword>
<evidence type="ECO:0000313" key="1">
    <source>
        <dbReference type="EMBL" id="KAJ1673509.1"/>
    </source>
</evidence>
<organism evidence="1 2">
    <name type="scientific">Spiromyces aspiralis</name>
    <dbReference type="NCBI Taxonomy" id="68401"/>
    <lineage>
        <taxon>Eukaryota</taxon>
        <taxon>Fungi</taxon>
        <taxon>Fungi incertae sedis</taxon>
        <taxon>Zoopagomycota</taxon>
        <taxon>Kickxellomycotina</taxon>
        <taxon>Kickxellomycetes</taxon>
        <taxon>Kickxellales</taxon>
        <taxon>Kickxellaceae</taxon>
        <taxon>Spiromyces</taxon>
    </lineage>
</organism>
<comment type="caution">
    <text evidence="1">The sequence shown here is derived from an EMBL/GenBank/DDBJ whole genome shotgun (WGS) entry which is preliminary data.</text>
</comment>
<proteinExistence type="predicted"/>
<dbReference type="Proteomes" id="UP001145114">
    <property type="component" value="Unassembled WGS sequence"/>
</dbReference>
<gene>
    <name evidence="1" type="ORF">EV182_005096</name>
</gene>